<dbReference type="Gene3D" id="1.10.10.2840">
    <property type="entry name" value="PucR C-terminal helix-turn-helix domain"/>
    <property type="match status" value="1"/>
</dbReference>
<dbReference type="Pfam" id="PF22747">
    <property type="entry name" value="Zn_ribbon_DUF2089"/>
    <property type="match status" value="1"/>
</dbReference>
<dbReference type="InterPro" id="IPR053957">
    <property type="entry name" value="DUF2089_Zn_ribbon"/>
</dbReference>
<keyword evidence="5" id="KW-1185">Reference proteome</keyword>
<evidence type="ECO:0000256" key="1">
    <source>
        <dbReference type="SAM" id="MobiDB-lite"/>
    </source>
</evidence>
<dbReference type="OrthoDB" id="9797643at2"/>
<dbReference type="EMBL" id="QLUW01000005">
    <property type="protein sequence ID" value="RAP74074.1"/>
    <property type="molecule type" value="Genomic_DNA"/>
</dbReference>
<name>A0A328U245_9BACL</name>
<feature type="domain" description="DUF2089" evidence="2">
    <location>
        <begin position="43"/>
        <end position="88"/>
    </location>
</feature>
<evidence type="ECO:0000313" key="5">
    <source>
        <dbReference type="Proteomes" id="UP000249260"/>
    </source>
</evidence>
<evidence type="ECO:0000313" key="4">
    <source>
        <dbReference type="EMBL" id="RAP74074.1"/>
    </source>
</evidence>
<dbReference type="Pfam" id="PF09862">
    <property type="entry name" value="DUF2089"/>
    <property type="match status" value="1"/>
</dbReference>
<evidence type="ECO:0000259" key="3">
    <source>
        <dbReference type="Pfam" id="PF22747"/>
    </source>
</evidence>
<evidence type="ECO:0008006" key="6">
    <source>
        <dbReference type="Google" id="ProtNLM"/>
    </source>
</evidence>
<gene>
    <name evidence="4" type="ORF">DL346_23665</name>
</gene>
<dbReference type="AlphaFoldDB" id="A0A328U245"/>
<dbReference type="Proteomes" id="UP000249260">
    <property type="component" value="Unassembled WGS sequence"/>
</dbReference>
<reference evidence="4 5" key="1">
    <citation type="submission" date="2018-06" db="EMBL/GenBank/DDBJ databases">
        <title>Paenibacillus montanisoli sp. nov., isolated from mountain area soil.</title>
        <authorList>
            <person name="Wu M."/>
        </authorList>
    </citation>
    <scope>NUCLEOTIDE SEQUENCE [LARGE SCALE GENOMIC DNA]</scope>
    <source>
        <strain evidence="4 5">RA17</strain>
    </source>
</reference>
<accession>A0A328U245</accession>
<dbReference type="InterPro" id="IPR018658">
    <property type="entry name" value="DUF2089"/>
</dbReference>
<proteinExistence type="predicted"/>
<comment type="caution">
    <text evidence="4">The sequence shown here is derived from an EMBL/GenBank/DDBJ whole genome shotgun (WGS) entry which is preliminary data.</text>
</comment>
<dbReference type="InterPro" id="IPR042070">
    <property type="entry name" value="PucR_C-HTH_sf"/>
</dbReference>
<organism evidence="4 5">
    <name type="scientific">Paenibacillus montanisoli</name>
    <dbReference type="NCBI Taxonomy" id="2081970"/>
    <lineage>
        <taxon>Bacteria</taxon>
        <taxon>Bacillati</taxon>
        <taxon>Bacillota</taxon>
        <taxon>Bacilli</taxon>
        <taxon>Bacillales</taxon>
        <taxon>Paenibacillaceae</taxon>
        <taxon>Paenibacillus</taxon>
    </lineage>
</organism>
<protein>
    <recommendedName>
        <fullName evidence="6">DUF2089 domain-containing protein</fullName>
    </recommendedName>
</protein>
<evidence type="ECO:0000259" key="2">
    <source>
        <dbReference type="Pfam" id="PF09862"/>
    </source>
</evidence>
<feature type="region of interest" description="Disordered" evidence="1">
    <location>
        <begin position="87"/>
        <end position="106"/>
    </location>
</feature>
<sequence>MKKYAPPQQCPVCDSKLTIQELKCDHCHTTIKGSFESTRLASLNDEQLRFVEVFLKVRGNIREMEKELGISYPTVRNRLDHIVESLGFQTSRTDEPAAPENDSHRKQVLKQLDEGALSVEEALKLIQASKK</sequence>
<feature type="domain" description="DUF2089" evidence="3">
    <location>
        <begin position="10"/>
        <end position="39"/>
    </location>
</feature>